<feature type="region of interest" description="Disordered" evidence="1">
    <location>
        <begin position="37"/>
        <end position="79"/>
    </location>
</feature>
<dbReference type="InterPro" id="IPR014756">
    <property type="entry name" value="Ig_E-set"/>
</dbReference>
<dbReference type="InterPro" id="IPR011021">
    <property type="entry name" value="Arrestin-like_N"/>
</dbReference>
<dbReference type="Gene3D" id="2.60.40.640">
    <property type="match status" value="1"/>
</dbReference>
<protein>
    <recommendedName>
        <fullName evidence="2">Arrestin C-terminal-like domain-containing protein</fullName>
    </recommendedName>
</protein>
<dbReference type="AlphaFoldDB" id="A0A9P8LCX4"/>
<dbReference type="SUPFAM" id="SSF81296">
    <property type="entry name" value="E set domains"/>
    <property type="match status" value="1"/>
</dbReference>
<dbReference type="EMBL" id="JAGHQM010000477">
    <property type="protein sequence ID" value="KAH0559968.1"/>
    <property type="molecule type" value="Genomic_DNA"/>
</dbReference>
<dbReference type="GO" id="GO:0030674">
    <property type="term" value="F:protein-macromolecule adaptor activity"/>
    <property type="evidence" value="ECO:0007669"/>
    <property type="project" value="TreeGrafter"/>
</dbReference>
<dbReference type="GO" id="GO:0031625">
    <property type="term" value="F:ubiquitin protein ligase binding"/>
    <property type="evidence" value="ECO:0007669"/>
    <property type="project" value="TreeGrafter"/>
</dbReference>
<feature type="non-terminal residue" evidence="3">
    <location>
        <position position="1"/>
    </location>
</feature>
<keyword evidence="4" id="KW-1185">Reference proteome</keyword>
<dbReference type="PANTHER" id="PTHR11188:SF174">
    <property type="entry name" value="ARRESTIN-RELATED TRAFFICKING ADAPTER 10-RELATED"/>
    <property type="match status" value="1"/>
</dbReference>
<evidence type="ECO:0000259" key="2">
    <source>
        <dbReference type="SMART" id="SM01017"/>
    </source>
</evidence>
<comment type="caution">
    <text evidence="3">The sequence shown here is derived from an EMBL/GenBank/DDBJ whole genome shotgun (WGS) entry which is preliminary data.</text>
</comment>
<feature type="region of interest" description="Disordered" evidence="1">
    <location>
        <begin position="1"/>
        <end position="24"/>
    </location>
</feature>
<dbReference type="Pfam" id="PF02752">
    <property type="entry name" value="Arrestin_C"/>
    <property type="match status" value="1"/>
</dbReference>
<feature type="domain" description="Arrestin C-terminal-like" evidence="2">
    <location>
        <begin position="326"/>
        <end position="504"/>
    </location>
</feature>
<organism evidence="3 4">
    <name type="scientific">Trichoglossum hirsutum</name>
    <dbReference type="NCBI Taxonomy" id="265104"/>
    <lineage>
        <taxon>Eukaryota</taxon>
        <taxon>Fungi</taxon>
        <taxon>Dikarya</taxon>
        <taxon>Ascomycota</taxon>
        <taxon>Pezizomycotina</taxon>
        <taxon>Geoglossomycetes</taxon>
        <taxon>Geoglossales</taxon>
        <taxon>Geoglossaceae</taxon>
        <taxon>Trichoglossum</taxon>
    </lineage>
</organism>
<feature type="region of interest" description="Disordered" evidence="1">
    <location>
        <begin position="565"/>
        <end position="591"/>
    </location>
</feature>
<accession>A0A9P8LCX4</accession>
<gene>
    <name evidence="3" type="ORF">GP486_003508</name>
</gene>
<dbReference type="InterPro" id="IPR011022">
    <property type="entry name" value="Arrestin_C-like"/>
</dbReference>
<evidence type="ECO:0000313" key="4">
    <source>
        <dbReference type="Proteomes" id="UP000750711"/>
    </source>
</evidence>
<sequence>MPPGPDGALGSPWRHSSTASTLVSDGASRQYLSSASALVGGGSSQPSSRNASRATSPSSANRIGTCENVQHPPLTNEKPIASANSVSVSISLAEPMLFLHGFDSSNISDRAPAMLRGSMVLRVTKSTKIKSIYLHFTGKSRTEWPEGIPPKRVDFSEERTIMHRIWSFFDAKFAFANSGPCADYVRLHKQPSKACDTWVPPPSFNSTLSNFVGSTKNEHKRLSLQSNQSRSFGKGESTTDQTVTLKGYRTFHPGDYVYNFELPLDSHLPETINVDLGSVKYNLEACVERAGAFRQKLTGSKEILVIRAPAENSLEHVEPIAISRNWEDQLHYDIVISGKSFPLGSQIPIAFKLTPLAKVQCHRIKVLITENVEYWANNRRVHRLEPNRKIPLFEKRSDGPTSTAYPGSTVRILSGGGVDFDSRAAAAAGDENVPTDSDSNLLGNLDGEHNVGPTEMEFSVQLPSCTTMKDRKDKLHFDTTFNDIQVHHWIKARVPALKPSESQATTTHAVQRPIHMVRAPSFNPPAFDDDVPPPLITPPPHYESIVSTQNPLADYFSRRELEQPIDADDTSMAGPRSRMEFPLTPGGRINRSMDEQRTWAPIGG</sequence>
<feature type="compositionally biased region" description="Polar residues" evidence="1">
    <location>
        <begin position="45"/>
        <end position="62"/>
    </location>
</feature>
<dbReference type="GO" id="GO:0005829">
    <property type="term" value="C:cytosol"/>
    <property type="evidence" value="ECO:0007669"/>
    <property type="project" value="TreeGrafter"/>
</dbReference>
<dbReference type="InterPro" id="IPR050357">
    <property type="entry name" value="Arrestin_domain-protein"/>
</dbReference>
<evidence type="ECO:0000313" key="3">
    <source>
        <dbReference type="EMBL" id="KAH0559968.1"/>
    </source>
</evidence>
<proteinExistence type="predicted"/>
<feature type="compositionally biased region" description="Polar residues" evidence="1">
    <location>
        <begin position="14"/>
        <end position="23"/>
    </location>
</feature>
<name>A0A9P8LCX4_9PEZI</name>
<evidence type="ECO:0000256" key="1">
    <source>
        <dbReference type="SAM" id="MobiDB-lite"/>
    </source>
</evidence>
<reference evidence="3" key="1">
    <citation type="submission" date="2021-03" db="EMBL/GenBank/DDBJ databases">
        <title>Comparative genomics and phylogenomic investigation of the class Geoglossomycetes provide insights into ecological specialization and systematics.</title>
        <authorList>
            <person name="Melie T."/>
            <person name="Pirro S."/>
            <person name="Miller A.N."/>
            <person name="Quandt A."/>
        </authorList>
    </citation>
    <scope>NUCLEOTIDE SEQUENCE</scope>
    <source>
        <strain evidence="3">CAQ_001_2017</strain>
    </source>
</reference>
<dbReference type="Proteomes" id="UP000750711">
    <property type="component" value="Unassembled WGS sequence"/>
</dbReference>
<dbReference type="InterPro" id="IPR014752">
    <property type="entry name" value="Arrestin-like_C"/>
</dbReference>
<dbReference type="PANTHER" id="PTHR11188">
    <property type="entry name" value="ARRESTIN DOMAIN CONTAINING PROTEIN"/>
    <property type="match status" value="1"/>
</dbReference>
<dbReference type="GO" id="GO:0070086">
    <property type="term" value="P:ubiquitin-dependent endocytosis"/>
    <property type="evidence" value="ECO:0007669"/>
    <property type="project" value="TreeGrafter"/>
</dbReference>
<dbReference type="SMART" id="SM01017">
    <property type="entry name" value="Arrestin_C"/>
    <property type="match status" value="1"/>
</dbReference>
<dbReference type="Pfam" id="PF00339">
    <property type="entry name" value="Arrestin_N"/>
    <property type="match status" value="1"/>
</dbReference>